<dbReference type="Proteomes" id="UP000030302">
    <property type="component" value="Chromosome"/>
</dbReference>
<gene>
    <name evidence="2" type="ORF">LT85_0754</name>
</gene>
<accession>A0A0A1F8C0</accession>
<feature type="compositionally biased region" description="Polar residues" evidence="1">
    <location>
        <begin position="187"/>
        <end position="196"/>
    </location>
</feature>
<organism evidence="2 3">
    <name type="scientific">Collimonas arenae</name>
    <dbReference type="NCBI Taxonomy" id="279058"/>
    <lineage>
        <taxon>Bacteria</taxon>
        <taxon>Pseudomonadati</taxon>
        <taxon>Pseudomonadota</taxon>
        <taxon>Betaproteobacteria</taxon>
        <taxon>Burkholderiales</taxon>
        <taxon>Oxalobacteraceae</taxon>
        <taxon>Collimonas</taxon>
    </lineage>
</organism>
<feature type="region of interest" description="Disordered" evidence="1">
    <location>
        <begin position="187"/>
        <end position="223"/>
    </location>
</feature>
<dbReference type="EMBL" id="CP009962">
    <property type="protein sequence ID" value="AIY39914.1"/>
    <property type="molecule type" value="Genomic_DNA"/>
</dbReference>
<evidence type="ECO:0000313" key="2">
    <source>
        <dbReference type="EMBL" id="AIY39914.1"/>
    </source>
</evidence>
<evidence type="ECO:0000256" key="1">
    <source>
        <dbReference type="SAM" id="MobiDB-lite"/>
    </source>
</evidence>
<protein>
    <submittedName>
        <fullName evidence="2">Uncharacterized protein</fullName>
    </submittedName>
</protein>
<evidence type="ECO:0000313" key="3">
    <source>
        <dbReference type="Proteomes" id="UP000030302"/>
    </source>
</evidence>
<dbReference type="HOGENOM" id="CLU_276567_0_0_4"/>
<dbReference type="RefSeq" id="WP_038485477.1">
    <property type="nucleotide sequence ID" value="NZ_CP009962.1"/>
</dbReference>
<dbReference type="AlphaFoldDB" id="A0A0A1F8C0"/>
<name>A0A0A1F8C0_9BURK</name>
<dbReference type="STRING" id="279058.LT85_0754"/>
<reference evidence="3" key="1">
    <citation type="journal article" date="2014" name="Soil Biol. Biochem.">
        <title>Structure and function of bacterial communities in ageing soils: Insights from the Mendocino ecological staircase.</title>
        <authorList>
            <person name="Uroz S."/>
            <person name="Tech J.J."/>
            <person name="Sawaya N.A."/>
            <person name="Frey-Klett P."/>
            <person name="Leveau J.H.J."/>
        </authorList>
    </citation>
    <scope>NUCLEOTIDE SEQUENCE [LARGE SCALE GENOMIC DNA]</scope>
    <source>
        <strain evidence="3">Cal35</strain>
    </source>
</reference>
<dbReference type="KEGG" id="care:LT85_0754"/>
<proteinExistence type="predicted"/>
<keyword evidence="3" id="KW-1185">Reference proteome</keyword>
<feature type="compositionally biased region" description="Polar residues" evidence="1">
    <location>
        <begin position="206"/>
        <end position="218"/>
    </location>
</feature>
<sequence>MADIRMLIVADGPYLQNTPAGGGISFAPSQDLTDNVFTITEFIYLLKLSQAPTISIDTAHRRQDRDTSTTPPTVYPTFENFNFATTTNLDNYDVIWLFAYEGWNDGLNAHASPITPAEIAAINAFMDTGGGVFATGDHYGMGSLMCGQIPRVQTMRKWWGRTADQPAGYPAQVLDWSGATVTSVNRPAFSTQSTTNPPYPADPNDPSMNRADTTQMNPETGGPAPDTANVFQFDDQSDNIPQILSFPGSAVHPILEGSTGPLTQYPDHMHEGEVVAPFMPDGTEYPSEGGYQPLPSVIATGAIVPNHITMVDGASCEQSNFSQDSTYTAGGTNGILCAYDGRGAGKGRIVTDSSWHHFLDINLIGDPCGSTLDRRQGFGLAKMPPASGSVLTELQAIYVNTVAWLARQNPNFYFVVDKSTYGYDESETGATFAAFWLVIEGYTLSQVQAAVSAGAPQFAGAFAALNAISPPGTLIAEGGPNSQRILIPYTVKFPASVLNAFPMPGHPAEQKLLIARFSVTVSGNTNSYAAETSMELTAGADPYFQNVNPSANNPFYLSQDLCVFTLNPQQSTTIPSVPNAAFPQTNTTVRNTSAANTFITQVLNSMNNNVQFTNPGTANPFANFPSVIDGTGDSSVTGEETINSNQYVNYNFAIARVRLQGAPGVTTNPKTARVFFRLFLTQTNDTDFQPNTTYLSQLDTTTGLPRAPQPDPDGSSQPFFATGGVMGDYLTTVGPVNNFALTVGPSGDTSAYFGCHLDVFDPANNAKYPGTHHCIVAQIAYDDDPIINANGITLGPENCDKLAQRNLQITKSGNPGGPDAHRIPQTFDTRPSAPTGMSLNELQGYPDELMIQWGNVPLGSTATIYWPATDALAIVRLSMRLHSTDQLTLVDPHTIKCTVNSAVSYVPIPFGTGAKFAGLFTIDLPVGVRAGQEFDVLVRRISTRKSDNRNAPAQATIEAALSTQRAAVHHSTPAATKSEHTSREWRYVVGTFQVKIPVAKDDILLLPEENTLAIMKWRLLQTPPGSRWYPVLTRYIAYLSGRVNAFGGNAGSVLPSPTGVPVPAGGGGKGSHGEEFMGKVESITYDRFGDFEGFHLLTEAGHRREFRSHEPEIEHLVRFAWTDRVVISVLIHHHHPERPVSIVLRRPPIL</sequence>
<dbReference type="OrthoDB" id="7649992at2"/>